<name>A0A1X7VG32_AMPQE</name>
<dbReference type="AlphaFoldDB" id="A0A1X7VG32"/>
<reference evidence="1" key="1">
    <citation type="submission" date="2017-05" db="UniProtKB">
        <authorList>
            <consortium name="EnsemblMetazoa"/>
        </authorList>
    </citation>
    <scope>IDENTIFICATION</scope>
</reference>
<evidence type="ECO:0000313" key="1">
    <source>
        <dbReference type="EnsemblMetazoa" id="Aqu2.1.39011_001"/>
    </source>
</evidence>
<dbReference type="EnsemblMetazoa" id="Aqu2.1.39011_001">
    <property type="protein sequence ID" value="Aqu2.1.39011_001"/>
    <property type="gene ID" value="Aqu2.1.39011"/>
</dbReference>
<dbReference type="InParanoid" id="A0A1X7VG32"/>
<protein>
    <submittedName>
        <fullName evidence="1">Uncharacterized protein</fullName>
    </submittedName>
</protein>
<sequence>IPTEKRVAITHWKLATNFEYRTIRHLFRVVRGTACVVVNDVCKAIVKRLFSKYS</sequence>
<proteinExistence type="predicted"/>
<accession>A0A1X7VG32</accession>
<organism evidence="1">
    <name type="scientific">Amphimedon queenslandica</name>
    <name type="common">Sponge</name>
    <dbReference type="NCBI Taxonomy" id="400682"/>
    <lineage>
        <taxon>Eukaryota</taxon>
        <taxon>Metazoa</taxon>
        <taxon>Porifera</taxon>
        <taxon>Demospongiae</taxon>
        <taxon>Heteroscleromorpha</taxon>
        <taxon>Haplosclerida</taxon>
        <taxon>Niphatidae</taxon>
        <taxon>Amphimedon</taxon>
    </lineage>
</organism>